<dbReference type="PANTHER" id="PTHR31689:SF0">
    <property type="entry name" value="DIAMINOPIMELATE EPIMERASE"/>
    <property type="match status" value="1"/>
</dbReference>
<evidence type="ECO:0000256" key="1">
    <source>
        <dbReference type="ARBA" id="ARBA00005196"/>
    </source>
</evidence>
<keyword evidence="11" id="KW-1185">Reference proteome</keyword>
<dbReference type="Gene3D" id="3.10.310.10">
    <property type="entry name" value="Diaminopimelate Epimerase, Chain A, domain 1"/>
    <property type="match status" value="2"/>
</dbReference>
<dbReference type="HAMAP" id="MF_00197">
    <property type="entry name" value="DAP_epimerase"/>
    <property type="match status" value="1"/>
</dbReference>
<reference evidence="11" key="1">
    <citation type="journal article" date="2019" name="Int. J. Syst. Evol. Microbiol.">
        <title>The Global Catalogue of Microorganisms (GCM) 10K type strain sequencing project: providing services to taxonomists for standard genome sequencing and annotation.</title>
        <authorList>
            <consortium name="The Broad Institute Genomics Platform"/>
            <consortium name="The Broad Institute Genome Sequencing Center for Infectious Disease"/>
            <person name="Wu L."/>
            <person name="Ma J."/>
        </authorList>
    </citation>
    <scope>NUCLEOTIDE SEQUENCE [LARGE SCALE GENOMIC DNA]</scope>
    <source>
        <strain evidence="11">CGMCC 4.7241</strain>
    </source>
</reference>
<evidence type="ECO:0000256" key="6">
    <source>
        <dbReference type="ARBA" id="ARBA00023235"/>
    </source>
</evidence>
<dbReference type="EC" id="5.1.1.7" evidence="3 8"/>
<feature type="binding site" evidence="8">
    <location>
        <begin position="209"/>
        <end position="210"/>
    </location>
    <ligand>
        <name>substrate</name>
    </ligand>
</feature>
<feature type="binding site" evidence="8">
    <location>
        <position position="11"/>
    </location>
    <ligand>
        <name>substrate</name>
    </ligand>
</feature>
<evidence type="ECO:0000256" key="4">
    <source>
        <dbReference type="ARBA" id="ARBA00022605"/>
    </source>
</evidence>
<feature type="binding site" evidence="8">
    <location>
        <position position="158"/>
    </location>
    <ligand>
        <name>substrate</name>
    </ligand>
</feature>
<evidence type="ECO:0000313" key="10">
    <source>
        <dbReference type="EMBL" id="MFC3762526.1"/>
    </source>
</evidence>
<evidence type="ECO:0000256" key="9">
    <source>
        <dbReference type="PROSITE-ProRule" id="PRU10125"/>
    </source>
</evidence>
<evidence type="ECO:0000256" key="2">
    <source>
        <dbReference type="ARBA" id="ARBA00010219"/>
    </source>
</evidence>
<feature type="binding site" evidence="8">
    <location>
        <begin position="219"/>
        <end position="220"/>
    </location>
    <ligand>
        <name>substrate</name>
    </ligand>
</feature>
<feature type="active site" evidence="9">
    <location>
        <position position="83"/>
    </location>
</feature>
<dbReference type="RefSeq" id="WP_205118815.1">
    <property type="nucleotide sequence ID" value="NZ_JAFBCM010000001.1"/>
</dbReference>
<comment type="pathway">
    <text evidence="1 8">Amino-acid biosynthesis; L-lysine biosynthesis via DAP pathway; DL-2,6-diaminopimelate from LL-2,6-diaminopimelate: step 1/1.</text>
</comment>
<name>A0ABV7YB39_9ACTN</name>
<dbReference type="NCBIfam" id="TIGR00652">
    <property type="entry name" value="DapF"/>
    <property type="match status" value="1"/>
</dbReference>
<dbReference type="PROSITE" id="PS01326">
    <property type="entry name" value="DAP_EPIMERASE"/>
    <property type="match status" value="1"/>
</dbReference>
<evidence type="ECO:0000256" key="3">
    <source>
        <dbReference type="ARBA" id="ARBA00013080"/>
    </source>
</evidence>
<organism evidence="10 11">
    <name type="scientific">Tenggerimyces flavus</name>
    <dbReference type="NCBI Taxonomy" id="1708749"/>
    <lineage>
        <taxon>Bacteria</taxon>
        <taxon>Bacillati</taxon>
        <taxon>Actinomycetota</taxon>
        <taxon>Actinomycetes</taxon>
        <taxon>Propionibacteriales</taxon>
        <taxon>Nocardioidaceae</taxon>
        <taxon>Tenggerimyces</taxon>
    </lineage>
</organism>
<comment type="subunit">
    <text evidence="8">Homodimer.</text>
</comment>
<evidence type="ECO:0000256" key="5">
    <source>
        <dbReference type="ARBA" id="ARBA00023154"/>
    </source>
</evidence>
<comment type="catalytic activity">
    <reaction evidence="7 8">
        <text>(2S,6S)-2,6-diaminopimelate = meso-2,6-diaminopimelate</text>
        <dbReference type="Rhea" id="RHEA:15393"/>
        <dbReference type="ChEBI" id="CHEBI:57609"/>
        <dbReference type="ChEBI" id="CHEBI:57791"/>
        <dbReference type="EC" id="5.1.1.7"/>
    </reaction>
</comment>
<proteinExistence type="inferred from homology"/>
<accession>A0ABV7YB39</accession>
<feature type="active site" description="Proton acceptor" evidence="8">
    <location>
        <position position="218"/>
    </location>
</feature>
<feature type="active site" description="Proton donor" evidence="8">
    <location>
        <position position="83"/>
    </location>
</feature>
<keyword evidence="4 8" id="KW-0028">Amino-acid biosynthesis</keyword>
<protein>
    <recommendedName>
        <fullName evidence="3 8">Diaminopimelate epimerase</fullName>
        <shortName evidence="8">DAP epimerase</shortName>
        <ecNumber evidence="3 8">5.1.1.7</ecNumber>
    </recommendedName>
    <alternativeName>
        <fullName evidence="8">PLP-independent amino acid racemase</fullName>
    </alternativeName>
</protein>
<evidence type="ECO:0000256" key="7">
    <source>
        <dbReference type="ARBA" id="ARBA00051712"/>
    </source>
</evidence>
<dbReference type="SUPFAM" id="SSF54506">
    <property type="entry name" value="Diaminopimelate epimerase-like"/>
    <property type="match status" value="2"/>
</dbReference>
<dbReference type="GO" id="GO:0008837">
    <property type="term" value="F:diaminopimelate epimerase activity"/>
    <property type="evidence" value="ECO:0007669"/>
    <property type="project" value="UniProtKB-EC"/>
</dbReference>
<evidence type="ECO:0000256" key="8">
    <source>
        <dbReference type="HAMAP-Rule" id="MF_00197"/>
    </source>
</evidence>
<comment type="caution">
    <text evidence="8">Lacks conserved residue(s) required for the propagation of feature annotation.</text>
</comment>
<feature type="site" description="Could be important to modulate the pK values of the two catalytic cysteine residues" evidence="8">
    <location>
        <position position="160"/>
    </location>
</feature>
<keyword evidence="6 8" id="KW-0413">Isomerase</keyword>
<dbReference type="InterPro" id="IPR018510">
    <property type="entry name" value="DAP_epimerase_AS"/>
</dbReference>
<feature type="binding site" evidence="8">
    <location>
        <begin position="84"/>
        <end position="85"/>
    </location>
    <ligand>
        <name>substrate</name>
    </ligand>
</feature>
<dbReference type="EMBL" id="JBHRZH010000015">
    <property type="protein sequence ID" value="MFC3762526.1"/>
    <property type="molecule type" value="Genomic_DNA"/>
</dbReference>
<sequence length="274" mass="28789">MNWVKGHGTENDFVLLHDPDGTEFPDLDAATVRALCDRRRGVGADGVLRVVRTDALTDGAPWVDEADWFMDFRNADGSTGEMCGNGVRVFAHYLAELGLVSRTGTVPIATRAGLRPVRFEADGQLTVDMGVPGLPGPDDIKVTASGRSWSAVSVDMGNPHAVAFVDTLDDPGALVEQPTWEPPSAFPVGVNIEFVVRRGPQHVALRVHERGVGETRSCGTGACAAAAVAASADGPAEAYQVDVPGGSLTITFLPNGHVEMTGPAVLTLRGEVVP</sequence>
<feature type="binding site" evidence="8">
    <location>
        <position position="191"/>
    </location>
    <ligand>
        <name>substrate</name>
    </ligand>
</feature>
<dbReference type="PANTHER" id="PTHR31689">
    <property type="entry name" value="DIAMINOPIMELATE EPIMERASE, CHLOROPLASTIC"/>
    <property type="match status" value="1"/>
</dbReference>
<gene>
    <name evidence="8 10" type="primary">dapF</name>
    <name evidence="10" type="ORF">ACFOUW_16915</name>
</gene>
<comment type="similarity">
    <text evidence="2 8">Belongs to the diaminopimelate epimerase family.</text>
</comment>
<dbReference type="Pfam" id="PF01678">
    <property type="entry name" value="DAP_epimerase"/>
    <property type="match status" value="2"/>
</dbReference>
<dbReference type="Proteomes" id="UP001595699">
    <property type="component" value="Unassembled WGS sequence"/>
</dbReference>
<comment type="subcellular location">
    <subcellularLocation>
        <location evidence="8">Cytoplasm</location>
    </subcellularLocation>
</comment>
<feature type="binding site" evidence="8">
    <location>
        <position position="74"/>
    </location>
    <ligand>
        <name>substrate</name>
    </ligand>
</feature>
<feature type="site" description="Could be important to modulate the pK values of the two catalytic cysteine residues" evidence="8">
    <location>
        <position position="209"/>
    </location>
</feature>
<keyword evidence="8" id="KW-0963">Cytoplasm</keyword>
<dbReference type="InterPro" id="IPR001653">
    <property type="entry name" value="DAP_epimerase_DapF"/>
</dbReference>
<evidence type="ECO:0000313" key="11">
    <source>
        <dbReference type="Proteomes" id="UP001595699"/>
    </source>
</evidence>
<keyword evidence="5 8" id="KW-0457">Lysine biosynthesis</keyword>
<comment type="caution">
    <text evidence="10">The sequence shown here is derived from an EMBL/GenBank/DDBJ whole genome shotgun (WGS) entry which is preliminary data.</text>
</comment>
<comment type="function">
    <text evidence="8">Catalyzes the stereoinversion of LL-2,6-diaminopimelate (L,L-DAP) to meso-diaminopimelate (meso-DAP), a precursor of L-lysine and an essential component of the bacterial peptidoglycan.</text>
</comment>